<protein>
    <submittedName>
        <fullName evidence="1">Uncharacterized protein</fullName>
    </submittedName>
</protein>
<evidence type="ECO:0000313" key="1">
    <source>
        <dbReference type="EMBL" id="QBK90857.1"/>
    </source>
</evidence>
<name>A0A481Z4Z2_9VIRU</name>
<organism evidence="1">
    <name type="scientific">Pithovirus LCPAC201</name>
    <dbReference type="NCBI Taxonomy" id="2506591"/>
    <lineage>
        <taxon>Viruses</taxon>
        <taxon>Pithoviruses</taxon>
    </lineage>
</organism>
<reference evidence="1" key="1">
    <citation type="journal article" date="2019" name="MBio">
        <title>Virus Genomes from Deep Sea Sediments Expand the Ocean Megavirome and Support Independent Origins of Viral Gigantism.</title>
        <authorList>
            <person name="Backstrom D."/>
            <person name="Yutin N."/>
            <person name="Jorgensen S.L."/>
            <person name="Dharamshi J."/>
            <person name="Homa F."/>
            <person name="Zaremba-Niedwiedzka K."/>
            <person name="Spang A."/>
            <person name="Wolf Y.I."/>
            <person name="Koonin E.V."/>
            <person name="Ettema T.J."/>
        </authorList>
    </citation>
    <scope>NUCLEOTIDE SEQUENCE</scope>
</reference>
<proteinExistence type="predicted"/>
<sequence length="173" mass="19527">MDLLVLVFTILTVLGLAILSLIFAFQVGWFDQFQTLQRLIHGINMTVNLIDNIAAVTKPTKTNNCSINNSNLSMSITYTRSGREKLFNIPYRSDLKEKMRMWRVHLVSANNKSKEITQEPGLPYICKPEQLGGKEILANNIETGQVIQFKSGTSPYYLGLDETVDSQLEIQSL</sequence>
<gene>
    <name evidence="1" type="ORF">LCPAC201_01580</name>
</gene>
<accession>A0A481Z4Z2</accession>
<dbReference type="EMBL" id="MK500500">
    <property type="protein sequence ID" value="QBK90857.1"/>
    <property type="molecule type" value="Genomic_DNA"/>
</dbReference>